<dbReference type="KEGG" id="sdyn:Mal52_36500"/>
<dbReference type="RefSeq" id="WP_145377566.1">
    <property type="nucleotide sequence ID" value="NZ_CP036276.1"/>
</dbReference>
<gene>
    <name evidence="2" type="ORF">Mal52_36500</name>
</gene>
<evidence type="ECO:0000256" key="1">
    <source>
        <dbReference type="SAM" id="SignalP"/>
    </source>
</evidence>
<accession>A0A517ZRP5</accession>
<reference evidence="2 3" key="1">
    <citation type="submission" date="2019-02" db="EMBL/GenBank/DDBJ databases">
        <title>Deep-cultivation of Planctomycetes and their phenomic and genomic characterization uncovers novel biology.</title>
        <authorList>
            <person name="Wiegand S."/>
            <person name="Jogler M."/>
            <person name="Boedeker C."/>
            <person name="Pinto D."/>
            <person name="Vollmers J."/>
            <person name="Rivas-Marin E."/>
            <person name="Kohn T."/>
            <person name="Peeters S.H."/>
            <person name="Heuer A."/>
            <person name="Rast P."/>
            <person name="Oberbeckmann S."/>
            <person name="Bunk B."/>
            <person name="Jeske O."/>
            <person name="Meyerdierks A."/>
            <person name="Storesund J.E."/>
            <person name="Kallscheuer N."/>
            <person name="Luecker S."/>
            <person name="Lage O.M."/>
            <person name="Pohl T."/>
            <person name="Merkel B.J."/>
            <person name="Hornburger P."/>
            <person name="Mueller R.-W."/>
            <person name="Bruemmer F."/>
            <person name="Labrenz M."/>
            <person name="Spormann A.M."/>
            <person name="Op den Camp H."/>
            <person name="Overmann J."/>
            <person name="Amann R."/>
            <person name="Jetten M.S.M."/>
            <person name="Mascher T."/>
            <person name="Medema M.H."/>
            <person name="Devos D.P."/>
            <person name="Kaster A.-K."/>
            <person name="Ovreas L."/>
            <person name="Rohde M."/>
            <person name="Galperin M.Y."/>
            <person name="Jogler C."/>
        </authorList>
    </citation>
    <scope>NUCLEOTIDE SEQUENCE [LARGE SCALE GENOMIC DNA]</scope>
    <source>
        <strain evidence="2 3">Mal52</strain>
    </source>
</reference>
<dbReference type="EMBL" id="CP036276">
    <property type="protein sequence ID" value="QDU45161.1"/>
    <property type="molecule type" value="Genomic_DNA"/>
</dbReference>
<evidence type="ECO:0000313" key="3">
    <source>
        <dbReference type="Proteomes" id="UP000319383"/>
    </source>
</evidence>
<proteinExistence type="predicted"/>
<organism evidence="2 3">
    <name type="scientific">Symmachiella dynata</name>
    <dbReference type="NCBI Taxonomy" id="2527995"/>
    <lineage>
        <taxon>Bacteria</taxon>
        <taxon>Pseudomonadati</taxon>
        <taxon>Planctomycetota</taxon>
        <taxon>Planctomycetia</taxon>
        <taxon>Planctomycetales</taxon>
        <taxon>Planctomycetaceae</taxon>
        <taxon>Symmachiella</taxon>
    </lineage>
</organism>
<dbReference type="AlphaFoldDB" id="A0A517ZRP5"/>
<protein>
    <recommendedName>
        <fullName evidence="4">Glycosyl hydrolases family 2, sugar binding domain</fullName>
    </recommendedName>
</protein>
<feature type="chain" id="PRO_5021783459" description="Glycosyl hydrolases family 2, sugar binding domain" evidence="1">
    <location>
        <begin position="25"/>
        <end position="388"/>
    </location>
</feature>
<feature type="signal peptide" evidence="1">
    <location>
        <begin position="1"/>
        <end position="24"/>
    </location>
</feature>
<evidence type="ECO:0000313" key="2">
    <source>
        <dbReference type="EMBL" id="QDU45161.1"/>
    </source>
</evidence>
<evidence type="ECO:0008006" key="4">
    <source>
        <dbReference type="Google" id="ProtNLM"/>
    </source>
</evidence>
<dbReference type="Proteomes" id="UP000319383">
    <property type="component" value="Chromosome"/>
</dbReference>
<keyword evidence="3" id="KW-1185">Reference proteome</keyword>
<name>A0A517ZRP5_9PLAN</name>
<sequence precursor="true">MTERHVVSWIAAVLIFAGPLQATADEIDDQLQTIATCGPGGQGSAAAKQAALELVDSGIEILPRLLEAMDTDNILAANWYRTIYEQVTRRELKKTSPQFPLQSLRDFVQDAQHQGRSRRLVLGLLDRLDPKFRDRFIATQIADAEFRNDAITTLLKQGDEFQEAGKTDSAARVYETAFRAARESGLIQTTAAKLKAIGREVSIIDHMGLVIDWHVLGPFDAPGKSGFDTVFPPEETVDLQASYAGQNGRKISWKRFRTTDKMGSVNLVTAIAPVEEAVGYAYTEILSPCEQDVQLRCGADDNLSVWVNGEKVFARRQWLNGTRLDRFTAPVHLKSGQNTVLVKICQGPQHKNPAVGNNWSMQLRFCDKDGASVGTHSALPEISEKNVE</sequence>
<keyword evidence="1" id="KW-0732">Signal</keyword>